<evidence type="ECO:0000259" key="3">
    <source>
        <dbReference type="SMART" id="SM00939"/>
    </source>
</evidence>
<gene>
    <name evidence="4" type="ORF">AMOR_47590</name>
</gene>
<dbReference type="PANTHER" id="PTHR22946">
    <property type="entry name" value="DIENELACTONE HYDROLASE DOMAIN-CONTAINING PROTEIN-RELATED"/>
    <property type="match status" value="1"/>
</dbReference>
<dbReference type="SUPFAM" id="SSF49785">
    <property type="entry name" value="Galactose-binding domain-like"/>
    <property type="match status" value="1"/>
</dbReference>
<keyword evidence="5" id="KW-1185">Reference proteome</keyword>
<accession>A0ABM7X1U5</accession>
<dbReference type="SUPFAM" id="SSF53474">
    <property type="entry name" value="alpha/beta-Hydrolases"/>
    <property type="match status" value="1"/>
</dbReference>
<dbReference type="InterPro" id="IPR029058">
    <property type="entry name" value="AB_hydrolase_fold"/>
</dbReference>
<dbReference type="Gene3D" id="2.60.120.260">
    <property type="entry name" value="Galactose-binding domain-like"/>
    <property type="match status" value="1"/>
</dbReference>
<feature type="chain" id="PRO_5046883848" description="Xaa-Pro dipeptidyl-peptidase C-terminal domain-containing protein" evidence="2">
    <location>
        <begin position="24"/>
        <end position="602"/>
    </location>
</feature>
<evidence type="ECO:0000313" key="4">
    <source>
        <dbReference type="EMBL" id="BDG05763.1"/>
    </source>
</evidence>
<dbReference type="InterPro" id="IPR050261">
    <property type="entry name" value="FrsA_esterase"/>
</dbReference>
<dbReference type="InterPro" id="IPR008979">
    <property type="entry name" value="Galactose-bd-like_sf"/>
</dbReference>
<dbReference type="SMART" id="SM00939">
    <property type="entry name" value="PepX_C"/>
    <property type="match status" value="1"/>
</dbReference>
<keyword evidence="1" id="KW-0378">Hydrolase</keyword>
<name>A0ABM7X1U5_9BACT</name>
<dbReference type="EMBL" id="AP025591">
    <property type="protein sequence ID" value="BDG05763.1"/>
    <property type="molecule type" value="Genomic_DNA"/>
</dbReference>
<dbReference type="RefSeq" id="WP_248354871.1">
    <property type="nucleotide sequence ID" value="NZ_AP025591.1"/>
</dbReference>
<proteinExistence type="predicted"/>
<feature type="signal peptide" evidence="2">
    <location>
        <begin position="1"/>
        <end position="23"/>
    </location>
</feature>
<dbReference type="Gene3D" id="3.40.50.1820">
    <property type="entry name" value="alpha/beta hydrolase"/>
    <property type="match status" value="1"/>
</dbReference>
<feature type="domain" description="Xaa-Pro dipeptidyl-peptidase C-terminal" evidence="3">
    <location>
        <begin position="379"/>
        <end position="600"/>
    </location>
</feature>
<organism evidence="4 5">
    <name type="scientific">Anaeromyxobacter oryzae</name>
    <dbReference type="NCBI Taxonomy" id="2918170"/>
    <lineage>
        <taxon>Bacteria</taxon>
        <taxon>Pseudomonadati</taxon>
        <taxon>Myxococcota</taxon>
        <taxon>Myxococcia</taxon>
        <taxon>Myxococcales</taxon>
        <taxon>Cystobacterineae</taxon>
        <taxon>Anaeromyxobacteraceae</taxon>
        <taxon>Anaeromyxobacter</taxon>
    </lineage>
</organism>
<reference evidence="5" key="1">
    <citation type="journal article" date="2022" name="Int. J. Syst. Evol. Microbiol.">
        <title>Anaeromyxobacter oryzae sp. nov., Anaeromyxobacter diazotrophicus sp. nov. and Anaeromyxobacter paludicola sp. nov., isolated from paddy soils.</title>
        <authorList>
            <person name="Itoh H."/>
            <person name="Xu Z."/>
            <person name="Mise K."/>
            <person name="Masuda Y."/>
            <person name="Ushijima N."/>
            <person name="Hayakawa C."/>
            <person name="Shiratori Y."/>
            <person name="Senoo K."/>
        </authorList>
    </citation>
    <scope>NUCLEOTIDE SEQUENCE [LARGE SCALE GENOMIC DNA]</scope>
    <source>
        <strain evidence="5">Red232</strain>
    </source>
</reference>
<dbReference type="Proteomes" id="UP001162891">
    <property type="component" value="Chromosome"/>
</dbReference>
<dbReference type="InterPro" id="IPR000383">
    <property type="entry name" value="Xaa-Pro-like_dom"/>
</dbReference>
<dbReference type="InterPro" id="IPR013736">
    <property type="entry name" value="Xaa-Pro_dipept_C"/>
</dbReference>
<protein>
    <recommendedName>
        <fullName evidence="3">Xaa-Pro dipeptidyl-peptidase C-terminal domain-containing protein</fullName>
    </recommendedName>
</protein>
<dbReference type="PANTHER" id="PTHR22946:SF9">
    <property type="entry name" value="POLYKETIDE TRANSFERASE AF380"/>
    <property type="match status" value="1"/>
</dbReference>
<dbReference type="Pfam" id="PF02129">
    <property type="entry name" value="Peptidase_S15"/>
    <property type="match status" value="1"/>
</dbReference>
<evidence type="ECO:0000313" key="5">
    <source>
        <dbReference type="Proteomes" id="UP001162891"/>
    </source>
</evidence>
<evidence type="ECO:0000256" key="2">
    <source>
        <dbReference type="SAM" id="SignalP"/>
    </source>
</evidence>
<keyword evidence="2" id="KW-0732">Signal</keyword>
<evidence type="ECO:0000256" key="1">
    <source>
        <dbReference type="ARBA" id="ARBA00022801"/>
    </source>
</evidence>
<sequence>MPRLAPVASIALALALVALPARAQHDPAAPPPARAFGPDQRATGVFTGEGVSSPGLACDAPADPGVAITCSGFLASGVDGTLLDATVRVPRTAGPHPLVVVLHGWGGSQASMARYDDRLTGAGYELLRYSARGFGDSWGQTNLADVDVEGADLRSLVGQVVDDARLEVDSTAIAVFGASYGGAHAWLAALQPEFDSPGGAPITVRTVIPIASWTDLLDALVPNGRPQEAGTIAGAEKLSYVQALFVGGIRTHLDRPYPNYPDYLLRWNLVMTGNERPYAESSSAQEVADGLQGFRSVYWQEAFLARVDANAQAGQPQLPIFLVQGWTDDLFPAGEALRMYDTLRALDPSYPVALYLGDVGHPRAANKPGEVAHLLEEVVAWLDFFMKGAGDQPAYDVQAAITRPAATPFDPADVIRVPGYADLANAVSTASLRGLRLVTFNPIDLGGFQWDPLVLTACGQLDPCPVPPDSTIVPGDVSAWNVPVATLSGGGPLLVAGEPSVTLTAITFAYRVQLDARIFDVAPGGTKALVTRGTYTLDSGAPGRPLGFVRVSIPTWGNLWQAPADHVIRVEVTNVDEPYLRPSLVPSVTVLANARLSVPVRR</sequence>